<dbReference type="CDD" id="cd00018">
    <property type="entry name" value="AP2"/>
    <property type="match status" value="1"/>
</dbReference>
<dbReference type="SUPFAM" id="SSF54171">
    <property type="entry name" value="DNA-binding domain"/>
    <property type="match status" value="1"/>
</dbReference>
<proteinExistence type="predicted"/>
<dbReference type="InterPro" id="IPR036955">
    <property type="entry name" value="AP2/ERF_dom_sf"/>
</dbReference>
<dbReference type="InterPro" id="IPR001471">
    <property type="entry name" value="AP2/ERF_dom"/>
</dbReference>
<dbReference type="EnsemblPlants" id="Kaladp0040s0634.1.v1.1">
    <property type="protein sequence ID" value="Kaladp0040s0634.1.v1.1"/>
    <property type="gene ID" value="Kaladp0040s0634.v1.1"/>
</dbReference>
<dbReference type="PROSITE" id="PS51032">
    <property type="entry name" value="AP2_ERF"/>
    <property type="match status" value="1"/>
</dbReference>
<evidence type="ECO:0000256" key="5">
    <source>
        <dbReference type="ARBA" id="ARBA00023242"/>
    </source>
</evidence>
<keyword evidence="4" id="KW-0804">Transcription</keyword>
<keyword evidence="2" id="KW-0805">Transcription regulation</keyword>
<organism evidence="7 8">
    <name type="scientific">Kalanchoe fedtschenkoi</name>
    <name type="common">Lavender scallops</name>
    <name type="synonym">South American air plant</name>
    <dbReference type="NCBI Taxonomy" id="63787"/>
    <lineage>
        <taxon>Eukaryota</taxon>
        <taxon>Viridiplantae</taxon>
        <taxon>Streptophyta</taxon>
        <taxon>Embryophyta</taxon>
        <taxon>Tracheophyta</taxon>
        <taxon>Spermatophyta</taxon>
        <taxon>Magnoliopsida</taxon>
        <taxon>eudicotyledons</taxon>
        <taxon>Gunneridae</taxon>
        <taxon>Pentapetalae</taxon>
        <taxon>Saxifragales</taxon>
        <taxon>Crassulaceae</taxon>
        <taxon>Kalanchoe</taxon>
    </lineage>
</organism>
<dbReference type="PANTHER" id="PTHR31190">
    <property type="entry name" value="DNA-BINDING DOMAIN"/>
    <property type="match status" value="1"/>
</dbReference>
<dbReference type="GO" id="GO:0003700">
    <property type="term" value="F:DNA-binding transcription factor activity"/>
    <property type="evidence" value="ECO:0007669"/>
    <property type="project" value="InterPro"/>
</dbReference>
<keyword evidence="5" id="KW-0539">Nucleus</keyword>
<keyword evidence="8" id="KW-1185">Reference proteome</keyword>
<dbReference type="InterPro" id="IPR016177">
    <property type="entry name" value="DNA-bd_dom_sf"/>
</dbReference>
<dbReference type="GO" id="GO:0005634">
    <property type="term" value="C:nucleus"/>
    <property type="evidence" value="ECO:0007669"/>
    <property type="project" value="UniProtKB-SubCell"/>
</dbReference>
<dbReference type="PANTHER" id="PTHR31190:SF314">
    <property type="entry name" value="ETHYLENE-RESPONSIVE TRANSCRIPTION FACTOR ERF094"/>
    <property type="match status" value="1"/>
</dbReference>
<evidence type="ECO:0000313" key="8">
    <source>
        <dbReference type="Proteomes" id="UP000594263"/>
    </source>
</evidence>
<evidence type="ECO:0000256" key="1">
    <source>
        <dbReference type="ARBA" id="ARBA00004123"/>
    </source>
</evidence>
<dbReference type="Proteomes" id="UP000594263">
    <property type="component" value="Unplaced"/>
</dbReference>
<evidence type="ECO:0000313" key="7">
    <source>
        <dbReference type="EnsemblPlants" id="Kaladp0040s0634.1.v1.1"/>
    </source>
</evidence>
<accession>A0A7N0TQ42</accession>
<dbReference type="AlphaFoldDB" id="A0A7N0TQ42"/>
<comment type="subcellular location">
    <subcellularLocation>
        <location evidence="1">Nucleus</location>
    </subcellularLocation>
</comment>
<dbReference type="Gene3D" id="3.30.730.10">
    <property type="entry name" value="AP2/ERF domain"/>
    <property type="match status" value="1"/>
</dbReference>
<protein>
    <recommendedName>
        <fullName evidence="6">AP2/ERF domain-containing protein</fullName>
    </recommendedName>
</protein>
<reference evidence="7" key="1">
    <citation type="submission" date="2021-01" db="UniProtKB">
        <authorList>
            <consortium name="EnsemblPlants"/>
        </authorList>
    </citation>
    <scope>IDENTIFICATION</scope>
</reference>
<dbReference type="InterPro" id="IPR044808">
    <property type="entry name" value="ERF_plant"/>
</dbReference>
<dbReference type="GO" id="GO:0003677">
    <property type="term" value="F:DNA binding"/>
    <property type="evidence" value="ECO:0007669"/>
    <property type="project" value="UniProtKB-KW"/>
</dbReference>
<evidence type="ECO:0000256" key="3">
    <source>
        <dbReference type="ARBA" id="ARBA00023125"/>
    </source>
</evidence>
<evidence type="ECO:0000256" key="2">
    <source>
        <dbReference type="ARBA" id="ARBA00023015"/>
    </source>
</evidence>
<sequence>MCSTVHSSFQVRFYPTKTAPATGITSQPSPENFINLDEAVRLGKEQSSYIGVRKRPWGKFAAEIRDSTSNGVRVWLGKFDTAESAALAYDQAALARRGVMALLNFSEEVVRGSLRELRCTVEENGSPVLALKKKHSKKLINKVFVARTKGAIDLRNINQCL</sequence>
<feature type="domain" description="AP2/ERF" evidence="6">
    <location>
        <begin position="48"/>
        <end position="106"/>
    </location>
</feature>
<dbReference type="PRINTS" id="PR00367">
    <property type="entry name" value="ETHRSPELEMNT"/>
</dbReference>
<dbReference type="Pfam" id="PF00847">
    <property type="entry name" value="AP2"/>
    <property type="match status" value="1"/>
</dbReference>
<dbReference type="SMART" id="SM00380">
    <property type="entry name" value="AP2"/>
    <property type="match status" value="1"/>
</dbReference>
<dbReference type="GO" id="GO:0009873">
    <property type="term" value="P:ethylene-activated signaling pathway"/>
    <property type="evidence" value="ECO:0007669"/>
    <property type="project" value="InterPro"/>
</dbReference>
<dbReference type="Gramene" id="Kaladp0040s0634.1.v1.1">
    <property type="protein sequence ID" value="Kaladp0040s0634.1.v1.1"/>
    <property type="gene ID" value="Kaladp0040s0634.v1.1"/>
</dbReference>
<keyword evidence="3" id="KW-0238">DNA-binding</keyword>
<evidence type="ECO:0000259" key="6">
    <source>
        <dbReference type="PROSITE" id="PS51032"/>
    </source>
</evidence>
<evidence type="ECO:0000256" key="4">
    <source>
        <dbReference type="ARBA" id="ARBA00023163"/>
    </source>
</evidence>
<name>A0A7N0TQ42_KALFE</name>